<protein>
    <submittedName>
        <fullName evidence="1">Uncharacterized protein</fullName>
    </submittedName>
</protein>
<name>X0S025_9ZZZZ</name>
<accession>X0S025</accession>
<comment type="caution">
    <text evidence="1">The sequence shown here is derived from an EMBL/GenBank/DDBJ whole genome shotgun (WGS) entry which is preliminary data.</text>
</comment>
<dbReference type="AlphaFoldDB" id="X0S025"/>
<sequence>MTKEDVKKVVETLKKVEMGVLDLGKPVETTVSLHGLKEISLNILNPYTVVKAICAELDVE</sequence>
<organism evidence="1">
    <name type="scientific">marine sediment metagenome</name>
    <dbReference type="NCBI Taxonomy" id="412755"/>
    <lineage>
        <taxon>unclassified sequences</taxon>
        <taxon>metagenomes</taxon>
        <taxon>ecological metagenomes</taxon>
    </lineage>
</organism>
<evidence type="ECO:0000313" key="1">
    <source>
        <dbReference type="EMBL" id="GAF74393.1"/>
    </source>
</evidence>
<proteinExistence type="predicted"/>
<dbReference type="EMBL" id="BARS01009420">
    <property type="protein sequence ID" value="GAF74393.1"/>
    <property type="molecule type" value="Genomic_DNA"/>
</dbReference>
<gene>
    <name evidence="1" type="ORF">S01H1_17721</name>
</gene>
<reference evidence="1" key="1">
    <citation type="journal article" date="2014" name="Front. Microbiol.">
        <title>High frequency of phylogenetically diverse reductive dehalogenase-homologous genes in deep subseafloor sedimentary metagenomes.</title>
        <authorList>
            <person name="Kawai M."/>
            <person name="Futagami T."/>
            <person name="Toyoda A."/>
            <person name="Takaki Y."/>
            <person name="Nishi S."/>
            <person name="Hori S."/>
            <person name="Arai W."/>
            <person name="Tsubouchi T."/>
            <person name="Morono Y."/>
            <person name="Uchiyama I."/>
            <person name="Ito T."/>
            <person name="Fujiyama A."/>
            <person name="Inagaki F."/>
            <person name="Takami H."/>
        </authorList>
    </citation>
    <scope>NUCLEOTIDE SEQUENCE</scope>
    <source>
        <strain evidence="1">Expedition CK06-06</strain>
    </source>
</reference>